<dbReference type="Proteomes" id="UP000006048">
    <property type="component" value="Chromosome"/>
</dbReference>
<dbReference type="HOGENOM" id="CLU_1061483_0_0_12"/>
<dbReference type="Pfam" id="PF13290">
    <property type="entry name" value="CHB_HEX_C_1"/>
    <property type="match status" value="1"/>
</dbReference>
<organism evidence="3 4">
    <name type="scientific">Turneriella parva (strain ATCC BAA-1111 / DSM 21527 / NCTC 11395 / H)</name>
    <name type="common">Leptospira parva</name>
    <dbReference type="NCBI Taxonomy" id="869212"/>
    <lineage>
        <taxon>Bacteria</taxon>
        <taxon>Pseudomonadati</taxon>
        <taxon>Spirochaetota</taxon>
        <taxon>Spirochaetia</taxon>
        <taxon>Leptospirales</taxon>
        <taxon>Leptospiraceae</taxon>
        <taxon>Turneriella</taxon>
    </lineage>
</organism>
<dbReference type="AlphaFoldDB" id="I4B560"/>
<keyword evidence="1" id="KW-0732">Signal</keyword>
<feature type="domain" description="GH29D-like beta-sandwich" evidence="2">
    <location>
        <begin position="165"/>
        <end position="234"/>
    </location>
</feature>
<keyword evidence="4" id="KW-1185">Reference proteome</keyword>
<evidence type="ECO:0000259" key="2">
    <source>
        <dbReference type="Pfam" id="PF13290"/>
    </source>
</evidence>
<sequence>MRIIIFLALMPLALACRGFEGAFTDASTNAFKPGTTVQLPKAGGGTVPGTMIDMTGDGIADGLDLNGDGVPEILFLSLVAGKWSGLDTNGDGTIDYYLSVDLKGNFYLSTGNPNGNATSGNVAVTTNSSGTPTGFNSSDGTSVDNSILTQIYADATVPTTSTNNAGGTFSSAQTVTLSCSDNVACNAIAYTTDGSTPNFTGNGTVVAGKTATVTISSSATLRWIVRDAKGNLSTAGSSAFVVSGGSACTYGNGVYGTCTYSN</sequence>
<dbReference type="STRING" id="869212.Turpa_1770"/>
<reference evidence="3 4" key="1">
    <citation type="submission" date="2012-06" db="EMBL/GenBank/DDBJ databases">
        <title>The complete chromosome of genome of Turneriella parva DSM 21527.</title>
        <authorList>
            <consortium name="US DOE Joint Genome Institute (JGI-PGF)"/>
            <person name="Lucas S."/>
            <person name="Han J."/>
            <person name="Lapidus A."/>
            <person name="Bruce D."/>
            <person name="Goodwin L."/>
            <person name="Pitluck S."/>
            <person name="Peters L."/>
            <person name="Kyrpides N."/>
            <person name="Mavromatis K."/>
            <person name="Ivanova N."/>
            <person name="Mikhailova N."/>
            <person name="Chertkov O."/>
            <person name="Detter J.C."/>
            <person name="Tapia R."/>
            <person name="Han C."/>
            <person name="Land M."/>
            <person name="Hauser L."/>
            <person name="Markowitz V."/>
            <person name="Cheng J.-F."/>
            <person name="Hugenholtz P."/>
            <person name="Woyke T."/>
            <person name="Wu D."/>
            <person name="Gronow S."/>
            <person name="Wellnitz S."/>
            <person name="Brambilla E."/>
            <person name="Klenk H.-P."/>
            <person name="Eisen J.A."/>
        </authorList>
    </citation>
    <scope>NUCLEOTIDE SEQUENCE [LARGE SCALE GENOMIC DNA]</scope>
    <source>
        <strain evidence="4">ATCC BAA-1111 / DSM 21527 / NCTC 11395 / H</strain>
    </source>
</reference>
<dbReference type="RefSeq" id="WP_014802926.1">
    <property type="nucleotide sequence ID" value="NC_018020.1"/>
</dbReference>
<evidence type="ECO:0000313" key="4">
    <source>
        <dbReference type="Proteomes" id="UP000006048"/>
    </source>
</evidence>
<proteinExistence type="predicted"/>
<gene>
    <name evidence="3" type="ordered locus">Turpa_1770</name>
</gene>
<evidence type="ECO:0000256" key="1">
    <source>
        <dbReference type="SAM" id="SignalP"/>
    </source>
</evidence>
<name>I4B560_TURPD</name>
<accession>I4B560</accession>
<dbReference type="PATRIC" id="fig|869212.3.peg.1767"/>
<dbReference type="KEGG" id="tpx:Turpa_1770"/>
<dbReference type="EMBL" id="CP002959">
    <property type="protein sequence ID" value="AFM12417.1"/>
    <property type="molecule type" value="Genomic_DNA"/>
</dbReference>
<evidence type="ECO:0000313" key="3">
    <source>
        <dbReference type="EMBL" id="AFM12417.1"/>
    </source>
</evidence>
<feature type="signal peptide" evidence="1">
    <location>
        <begin position="1"/>
        <end position="22"/>
    </location>
</feature>
<protein>
    <recommendedName>
        <fullName evidence="2">GH29D-like beta-sandwich domain-containing protein</fullName>
    </recommendedName>
</protein>
<dbReference type="OrthoDB" id="343463at2"/>
<feature type="chain" id="PRO_5003685904" description="GH29D-like beta-sandwich domain-containing protein" evidence="1">
    <location>
        <begin position="23"/>
        <end position="262"/>
    </location>
</feature>
<dbReference type="InterPro" id="IPR059177">
    <property type="entry name" value="GH29D-like_dom"/>
</dbReference>
<dbReference type="PROSITE" id="PS51257">
    <property type="entry name" value="PROKAR_LIPOPROTEIN"/>
    <property type="match status" value="1"/>
</dbReference>